<name>G8LZ38_ACECE</name>
<dbReference type="GO" id="GO:0030288">
    <property type="term" value="C:outer membrane-bounded periplasmic space"/>
    <property type="evidence" value="ECO:0007669"/>
    <property type="project" value="TreeGrafter"/>
</dbReference>
<gene>
    <name evidence="2" type="ordered locus">Clocl_2405</name>
</gene>
<sequence precursor="true">MHGEFCKVGLKFCKIEYIFKDKLNKKNLLFILLPLVIVFLSKVVCQAYPGIPEEVRIGLYFNDSKTKQYTAVSSFTIDGETGLKIGSYTADGFVKLIEETTGNALTIKKDESYHAKLADNFDSFEALEQKLDEYISNGIDAYPVFADTWQIWCGFYKDENGMKAELGGVVEFSAVSPSATRIVVFDSKGKVKLMYDSLKGALRIYPKEGKNPALFRINGDSKKVYRGGIEVLRQAESDMTVINVLPLEEYLYGVVPGEIEASSHPEALKAQAVAARTYTVNNLSKYKHLNFNLCSTTYSQVYKGYSVEHPATNKAVDDTRGEIVTYNGKPAEVYYFSSSGGKTEDVKNVWGSSGYPYLVSVDDPYESGNSWHYNWQVSYTAQKIGEIMAQRGYNIGNILGIYITKRSEAGRATELVVKGSKGEQVYKNSNTRSFLSLDSQWYEITTDSDVSVLAQDGSTVNSQLNGKKVLTASGLETVNTSSSISLAGSDDAKRKVPSVPTVYTFTGKGWGHAVGMSQEGAKGMAKAGFTYKEILTHYFTGTEVE</sequence>
<proteinExistence type="predicted"/>
<dbReference type="Proteomes" id="UP000005435">
    <property type="component" value="Chromosome"/>
</dbReference>
<reference evidence="2 3" key="2">
    <citation type="journal article" date="2012" name="Stand. Genomic Sci.">
        <title>Complete Genome Sequence of Clostridium clariflavum DSM 19732.</title>
        <authorList>
            <person name="Izquierdo J.A."/>
            <person name="Goodwin L."/>
            <person name="Davenport K.W."/>
            <person name="Teshima H."/>
            <person name="Bruce D."/>
            <person name="Detter C."/>
            <person name="Tapia R."/>
            <person name="Han S."/>
            <person name="Land M."/>
            <person name="Hauser L."/>
            <person name="Jeffries C.D."/>
            <person name="Han J."/>
            <person name="Pitluck S."/>
            <person name="Nolan M."/>
            <person name="Chen A."/>
            <person name="Huntemann M."/>
            <person name="Mavromatis K."/>
            <person name="Mikhailova N."/>
            <person name="Liolios K."/>
            <person name="Woyke T."/>
            <person name="Lynd L.R."/>
        </authorList>
    </citation>
    <scope>NUCLEOTIDE SEQUENCE [LARGE SCALE GENOMIC DNA]</scope>
    <source>
        <strain evidence="3">DSM 19732 / NBRC 101661 / EBR45</strain>
    </source>
</reference>
<dbReference type="EMBL" id="CP003065">
    <property type="protein sequence ID" value="AEV68982.1"/>
    <property type="molecule type" value="Genomic_DNA"/>
</dbReference>
<dbReference type="HOGENOM" id="CLU_021203_3_0_9"/>
<dbReference type="RefSeq" id="WP_014255551.1">
    <property type="nucleotide sequence ID" value="NC_016627.1"/>
</dbReference>
<evidence type="ECO:0000313" key="3">
    <source>
        <dbReference type="Proteomes" id="UP000005435"/>
    </source>
</evidence>
<protein>
    <submittedName>
        <fullName evidence="2">SpoIID/LytB domain protein</fullName>
    </submittedName>
</protein>
<dbReference type="STRING" id="720554.Clocl_2405"/>
<dbReference type="InterPro" id="IPR013693">
    <property type="entry name" value="SpoIID/LytB_N"/>
</dbReference>
<evidence type="ECO:0000313" key="2">
    <source>
        <dbReference type="EMBL" id="AEV68982.1"/>
    </source>
</evidence>
<dbReference type="GO" id="GO:0030435">
    <property type="term" value="P:sporulation resulting in formation of a cellular spore"/>
    <property type="evidence" value="ECO:0007669"/>
    <property type="project" value="InterPro"/>
</dbReference>
<evidence type="ECO:0000259" key="1">
    <source>
        <dbReference type="Pfam" id="PF08486"/>
    </source>
</evidence>
<dbReference type="KEGG" id="ccl:Clocl_2405"/>
<feature type="domain" description="Sporulation stage II protein D amidase enhancer LytB N-terminal" evidence="1">
    <location>
        <begin position="236"/>
        <end position="326"/>
    </location>
</feature>
<dbReference type="InterPro" id="IPR013486">
    <property type="entry name" value="SpoIID/LytB"/>
</dbReference>
<dbReference type="InterPro" id="IPR051922">
    <property type="entry name" value="Bact_Sporulation_Assoc"/>
</dbReference>
<accession>G8LZ38</accession>
<dbReference type="AlphaFoldDB" id="G8LZ38"/>
<dbReference type="Pfam" id="PF08486">
    <property type="entry name" value="SpoIID"/>
    <property type="match status" value="1"/>
</dbReference>
<dbReference type="OrthoDB" id="9794671at2"/>
<reference evidence="3" key="1">
    <citation type="submission" date="2011-12" db="EMBL/GenBank/DDBJ databases">
        <title>Complete sequence of Clostridium clariflavum DSM 19732.</title>
        <authorList>
            <consortium name="US DOE Joint Genome Institute"/>
            <person name="Lucas S."/>
            <person name="Han J."/>
            <person name="Lapidus A."/>
            <person name="Cheng J.-F."/>
            <person name="Goodwin L."/>
            <person name="Pitluck S."/>
            <person name="Peters L."/>
            <person name="Teshima H."/>
            <person name="Detter J.C."/>
            <person name="Han C."/>
            <person name="Tapia R."/>
            <person name="Land M."/>
            <person name="Hauser L."/>
            <person name="Kyrpides N."/>
            <person name="Ivanova N."/>
            <person name="Pagani I."/>
            <person name="Kitzmiller T."/>
            <person name="Lynd L."/>
            <person name="Izquierdo J."/>
            <person name="Woyke T."/>
        </authorList>
    </citation>
    <scope>NUCLEOTIDE SEQUENCE [LARGE SCALE GENOMIC DNA]</scope>
    <source>
        <strain evidence="3">DSM 19732 / NBRC 101661 / EBR45</strain>
    </source>
</reference>
<keyword evidence="3" id="KW-1185">Reference proteome</keyword>
<dbReference type="eggNOG" id="COG2385">
    <property type="taxonomic scope" value="Bacteria"/>
</dbReference>
<organism evidence="2 3">
    <name type="scientific">Acetivibrio clariflavus (strain DSM 19732 / NBRC 101661 / EBR45)</name>
    <name type="common">Clostridium clariflavum</name>
    <dbReference type="NCBI Taxonomy" id="720554"/>
    <lineage>
        <taxon>Bacteria</taxon>
        <taxon>Bacillati</taxon>
        <taxon>Bacillota</taxon>
        <taxon>Clostridia</taxon>
        <taxon>Eubacteriales</taxon>
        <taxon>Oscillospiraceae</taxon>
        <taxon>Acetivibrio</taxon>
    </lineage>
</organism>
<dbReference type="PANTHER" id="PTHR30032">
    <property type="entry name" value="N-ACETYLMURAMOYL-L-ALANINE AMIDASE-RELATED"/>
    <property type="match status" value="1"/>
</dbReference>
<dbReference type="PANTHER" id="PTHR30032:SF4">
    <property type="entry name" value="AMIDASE ENHANCER"/>
    <property type="match status" value="1"/>
</dbReference>
<dbReference type="NCBIfam" id="TIGR02669">
    <property type="entry name" value="SpoIID_LytB"/>
    <property type="match status" value="1"/>
</dbReference>